<dbReference type="EMBL" id="BNJR01000004">
    <property type="protein sequence ID" value="GHP12799.1"/>
    <property type="molecule type" value="Genomic_DNA"/>
</dbReference>
<comment type="caution">
    <text evidence="2">The sequence shown here is derived from an EMBL/GenBank/DDBJ whole genome shotgun (WGS) entry which is preliminary data.</text>
</comment>
<evidence type="ECO:0000313" key="3">
    <source>
        <dbReference type="Proteomes" id="UP000604765"/>
    </source>
</evidence>
<proteinExistence type="predicted"/>
<dbReference type="RefSeq" id="WP_203628859.1">
    <property type="nucleotide sequence ID" value="NZ_BNJR01000004.1"/>
</dbReference>
<sequence>MITQKRHFFYQPSPLGSIICWSWTFVIFFIGVIIWLEITHFQWITLFFFVLFAFIAWAEIHFRSIKIFENHLVVSRITNPHWLMIDLDKISHVQTSKYQLGFVANTKIYSFILPANSVIEIKELITTH</sequence>
<organism evidence="2 3">
    <name type="scientific">Lentilactobacillus fungorum</name>
    <dbReference type="NCBI Taxonomy" id="2201250"/>
    <lineage>
        <taxon>Bacteria</taxon>
        <taxon>Bacillati</taxon>
        <taxon>Bacillota</taxon>
        <taxon>Bacilli</taxon>
        <taxon>Lactobacillales</taxon>
        <taxon>Lactobacillaceae</taxon>
        <taxon>Lentilactobacillus</taxon>
    </lineage>
</organism>
<feature type="transmembrane region" description="Helical" evidence="1">
    <location>
        <begin position="41"/>
        <end position="60"/>
    </location>
</feature>
<gene>
    <name evidence="2" type="ORF">YK48G_02240</name>
</gene>
<dbReference type="Proteomes" id="UP000604765">
    <property type="component" value="Unassembled WGS sequence"/>
</dbReference>
<accession>A0ABQ3VY10</accession>
<dbReference type="InterPro" id="IPR020215">
    <property type="entry name" value="EbsA-like"/>
</dbReference>
<evidence type="ECO:0000313" key="2">
    <source>
        <dbReference type="EMBL" id="GHP12799.1"/>
    </source>
</evidence>
<name>A0ABQ3VY10_9LACO</name>
<keyword evidence="1" id="KW-0812">Transmembrane</keyword>
<evidence type="ECO:0008006" key="4">
    <source>
        <dbReference type="Google" id="ProtNLM"/>
    </source>
</evidence>
<keyword evidence="1" id="KW-0472">Membrane</keyword>
<protein>
    <recommendedName>
        <fullName evidence="4">Pore-forming protein</fullName>
    </recommendedName>
</protein>
<keyword evidence="3" id="KW-1185">Reference proteome</keyword>
<keyword evidence="1" id="KW-1133">Transmembrane helix</keyword>
<feature type="transmembrane region" description="Helical" evidence="1">
    <location>
        <begin position="12"/>
        <end position="35"/>
    </location>
</feature>
<evidence type="ECO:0000256" key="1">
    <source>
        <dbReference type="SAM" id="Phobius"/>
    </source>
</evidence>
<dbReference type="Pfam" id="PF17255">
    <property type="entry name" value="EbsA"/>
    <property type="match status" value="1"/>
</dbReference>
<reference evidence="2 3" key="1">
    <citation type="journal article" date="2021" name="Int. J. Syst. Evol. Microbiol.">
        <title>Lentilactobacillus fungorum sp. nov., isolated from spent mushroom substrates.</title>
        <authorList>
            <person name="Tohno M."/>
            <person name="Tanizawa Y."/>
            <person name="Kojima Y."/>
            <person name="Sakamoto M."/>
            <person name="Ohkuma M."/>
            <person name="Kobayashi H."/>
        </authorList>
    </citation>
    <scope>NUCLEOTIDE SEQUENCE [LARGE SCALE GENOMIC DNA]</scope>
    <source>
        <strain evidence="2 3">YK48G</strain>
    </source>
</reference>